<dbReference type="SUPFAM" id="SSF53756">
    <property type="entry name" value="UDP-Glycosyltransferase/glycogen phosphorylase"/>
    <property type="match status" value="1"/>
</dbReference>
<feature type="domain" description="Glycosyl transferase family 1" evidence="3">
    <location>
        <begin position="167"/>
        <end position="317"/>
    </location>
</feature>
<evidence type="ECO:0000256" key="1">
    <source>
        <dbReference type="ARBA" id="ARBA00022676"/>
    </source>
</evidence>
<dbReference type="PANTHER" id="PTHR12526">
    <property type="entry name" value="GLYCOSYLTRANSFERASE"/>
    <property type="match status" value="1"/>
</dbReference>
<proteinExistence type="predicted"/>
<comment type="caution">
    <text evidence="4">The sequence shown here is derived from an EMBL/GenBank/DDBJ whole genome shotgun (WGS) entry which is preliminary data.</text>
</comment>
<evidence type="ECO:0000313" key="4">
    <source>
        <dbReference type="EMBL" id="MBB3899210.1"/>
    </source>
</evidence>
<evidence type="ECO:0000256" key="2">
    <source>
        <dbReference type="ARBA" id="ARBA00022679"/>
    </source>
</evidence>
<dbReference type="Pfam" id="PF00534">
    <property type="entry name" value="Glycos_transf_1"/>
    <property type="match status" value="1"/>
</dbReference>
<dbReference type="PANTHER" id="PTHR12526:SF510">
    <property type="entry name" value="D-INOSITOL 3-PHOSPHATE GLYCOSYLTRANSFERASE"/>
    <property type="match status" value="1"/>
</dbReference>
<dbReference type="RefSeq" id="WP_184384770.1">
    <property type="nucleotide sequence ID" value="NZ_JACIDJ010000004.1"/>
</dbReference>
<dbReference type="EMBL" id="JACIDJ010000004">
    <property type="protein sequence ID" value="MBB3899210.1"/>
    <property type="molecule type" value="Genomic_DNA"/>
</dbReference>
<keyword evidence="1" id="KW-0328">Glycosyltransferase</keyword>
<keyword evidence="5" id="KW-1185">Reference proteome</keyword>
<reference evidence="4 5" key="1">
    <citation type="submission" date="2020-08" db="EMBL/GenBank/DDBJ databases">
        <title>Genomic Encyclopedia of Type Strains, Phase IV (KMG-IV): sequencing the most valuable type-strain genomes for metagenomic binning, comparative biology and taxonomic classification.</title>
        <authorList>
            <person name="Goeker M."/>
        </authorList>
    </citation>
    <scope>NUCLEOTIDE SEQUENCE [LARGE SCALE GENOMIC DNA]</scope>
    <source>
        <strain evidence="4 5">DSM 19979</strain>
    </source>
</reference>
<name>A0A840AFG1_9PROT</name>
<evidence type="ECO:0000259" key="3">
    <source>
        <dbReference type="Pfam" id="PF00534"/>
    </source>
</evidence>
<keyword evidence="2 4" id="KW-0808">Transferase</keyword>
<dbReference type="Gene3D" id="3.40.50.2000">
    <property type="entry name" value="Glycogen Phosphorylase B"/>
    <property type="match status" value="2"/>
</dbReference>
<gene>
    <name evidence="4" type="ORF">GGQ83_002658</name>
</gene>
<protein>
    <submittedName>
        <fullName evidence="4">Glycosyltransferase involved in cell wall biosynthesis</fullName>
    </submittedName>
</protein>
<dbReference type="GO" id="GO:0016757">
    <property type="term" value="F:glycosyltransferase activity"/>
    <property type="evidence" value="ECO:0007669"/>
    <property type="project" value="UniProtKB-KW"/>
</dbReference>
<dbReference type="Proteomes" id="UP000553193">
    <property type="component" value="Unassembled WGS sequence"/>
</dbReference>
<dbReference type="AlphaFoldDB" id="A0A840AFG1"/>
<accession>A0A840AFG1</accession>
<evidence type="ECO:0000313" key="5">
    <source>
        <dbReference type="Proteomes" id="UP000553193"/>
    </source>
</evidence>
<dbReference type="CDD" id="cd03801">
    <property type="entry name" value="GT4_PimA-like"/>
    <property type="match status" value="1"/>
</dbReference>
<sequence length="343" mass="35679">MEIALIVPAPFDTISGGYLYDRRMVAGLRALGHGVRVVELAGTHPLADAAAQDAAGAALSGLRAGEVALVDGLGLPAFAPHRDALAASGAVGLIHHPVSLEQGLDREALEPIERDLFAACARLVVTSPMTATTLGQFGAEPRRVSVVEPGTDPAPRSQGSGGPGCRILAVGSIIPRKGHDVLLRALERLTDLDWTLRIVGAPHDPVHLHSLQALVEELGLGARVEFLGGLDTASLEAEYAAADLFALATHYEGYGMVVAEAQARGLPMALCTGGAVADLVAPGSAILAPPGDFNSLSRGMRRPMLDTTLRAQMADAAWRAGQALPRWEDQAARLATILENAHG</sequence>
<organism evidence="4 5">
    <name type="scientific">Roseococcus suduntuyensis</name>
    <dbReference type="NCBI Taxonomy" id="455361"/>
    <lineage>
        <taxon>Bacteria</taxon>
        <taxon>Pseudomonadati</taxon>
        <taxon>Pseudomonadota</taxon>
        <taxon>Alphaproteobacteria</taxon>
        <taxon>Acetobacterales</taxon>
        <taxon>Roseomonadaceae</taxon>
        <taxon>Roseococcus</taxon>
    </lineage>
</organism>
<dbReference type="InterPro" id="IPR001296">
    <property type="entry name" value="Glyco_trans_1"/>
</dbReference>